<keyword evidence="3" id="KW-1185">Reference proteome</keyword>
<protein>
    <submittedName>
        <fullName evidence="2">GNAT family N-acetyltransferase</fullName>
    </submittedName>
</protein>
<dbReference type="InterPro" id="IPR000182">
    <property type="entry name" value="GNAT_dom"/>
</dbReference>
<dbReference type="GO" id="GO:0016747">
    <property type="term" value="F:acyltransferase activity, transferring groups other than amino-acyl groups"/>
    <property type="evidence" value="ECO:0007669"/>
    <property type="project" value="InterPro"/>
</dbReference>
<organism evidence="2 3">
    <name type="scientific">Actinomadura bangladeshensis</name>
    <dbReference type="NCBI Taxonomy" id="453573"/>
    <lineage>
        <taxon>Bacteria</taxon>
        <taxon>Bacillati</taxon>
        <taxon>Actinomycetota</taxon>
        <taxon>Actinomycetes</taxon>
        <taxon>Streptosporangiales</taxon>
        <taxon>Thermomonosporaceae</taxon>
        <taxon>Actinomadura</taxon>
    </lineage>
</organism>
<dbReference type="EMBL" id="SMJW01000003">
    <property type="protein sequence ID" value="TDC20043.1"/>
    <property type="molecule type" value="Genomic_DNA"/>
</dbReference>
<reference evidence="2 3" key="1">
    <citation type="submission" date="2019-03" db="EMBL/GenBank/DDBJ databases">
        <title>Draft genome sequences of novel Actinobacteria.</title>
        <authorList>
            <person name="Sahin N."/>
            <person name="Ay H."/>
            <person name="Saygin H."/>
        </authorList>
    </citation>
    <scope>NUCLEOTIDE SEQUENCE [LARGE SCALE GENOMIC DNA]</scope>
    <source>
        <strain evidence="2 3">DSM 45347</strain>
    </source>
</reference>
<dbReference type="OrthoDB" id="3814600at2"/>
<evidence type="ECO:0000313" key="3">
    <source>
        <dbReference type="Proteomes" id="UP000295431"/>
    </source>
</evidence>
<dbReference type="AlphaFoldDB" id="A0A4R4PEF4"/>
<dbReference type="Gene3D" id="3.40.630.30">
    <property type="match status" value="1"/>
</dbReference>
<dbReference type="RefSeq" id="WP_131936165.1">
    <property type="nucleotide sequence ID" value="NZ_BAAAMX010000001.1"/>
</dbReference>
<feature type="domain" description="N-acetyltransferase" evidence="1">
    <location>
        <begin position="119"/>
        <end position="265"/>
    </location>
</feature>
<sequence length="265" mass="28647">MTEPEPTTGELLEFHFECLQGMYFLEHRRTAAGALLFSSDITDPYYNFYAPNIVTDGLEVPPEHLAEFTDRGRAPAVYAAPEVGGTVQVPEGAEVWARDAWLIGDAVRLAERTAGPGKSELSLVGIDRRDEYVATFATAYSGDAPDDPYGELDPAYGQSLHRSFEVSSGAYEKHYLLASQGGVPLGVACMFVKGGLAGVYGVGTVPGHRRAGIGTAMMAFLAELAVERGARTMLLQTEAGSPVQRWYEQQGYRHVFTAPYLVATG</sequence>
<gene>
    <name evidence="2" type="ORF">E1284_01435</name>
</gene>
<keyword evidence="2" id="KW-0808">Transferase</keyword>
<name>A0A4R4PEF4_9ACTN</name>
<proteinExistence type="predicted"/>
<dbReference type="CDD" id="cd04301">
    <property type="entry name" value="NAT_SF"/>
    <property type="match status" value="1"/>
</dbReference>
<evidence type="ECO:0000313" key="2">
    <source>
        <dbReference type="EMBL" id="TDC20043.1"/>
    </source>
</evidence>
<evidence type="ECO:0000259" key="1">
    <source>
        <dbReference type="PROSITE" id="PS51186"/>
    </source>
</evidence>
<comment type="caution">
    <text evidence="2">The sequence shown here is derived from an EMBL/GenBank/DDBJ whole genome shotgun (WGS) entry which is preliminary data.</text>
</comment>
<dbReference type="Proteomes" id="UP000295431">
    <property type="component" value="Unassembled WGS sequence"/>
</dbReference>
<dbReference type="PROSITE" id="PS51186">
    <property type="entry name" value="GNAT"/>
    <property type="match status" value="1"/>
</dbReference>
<dbReference type="InterPro" id="IPR016181">
    <property type="entry name" value="Acyl_CoA_acyltransferase"/>
</dbReference>
<dbReference type="Pfam" id="PF00583">
    <property type="entry name" value="Acetyltransf_1"/>
    <property type="match status" value="1"/>
</dbReference>
<accession>A0A4R4PEF4</accession>
<dbReference type="SUPFAM" id="SSF55729">
    <property type="entry name" value="Acyl-CoA N-acyltransferases (Nat)"/>
    <property type="match status" value="1"/>
</dbReference>